<evidence type="ECO:0000313" key="2">
    <source>
        <dbReference type="Proteomes" id="UP000318717"/>
    </source>
</evidence>
<dbReference type="Proteomes" id="UP000318717">
    <property type="component" value="Unassembled WGS sequence"/>
</dbReference>
<organism evidence="1 2">
    <name type="scientific">Vibrio inusitatus NBRC 102082</name>
    <dbReference type="NCBI Taxonomy" id="1219070"/>
    <lineage>
        <taxon>Bacteria</taxon>
        <taxon>Pseudomonadati</taxon>
        <taxon>Pseudomonadota</taxon>
        <taxon>Gammaproteobacteria</taxon>
        <taxon>Vibrionales</taxon>
        <taxon>Vibrionaceae</taxon>
        <taxon>Vibrio</taxon>
    </lineage>
</organism>
<reference evidence="1 2" key="1">
    <citation type="submission" date="2019-06" db="EMBL/GenBank/DDBJ databases">
        <title>Whole genome shotgun sequence of Vibrio inusitatus NBRC 102082.</title>
        <authorList>
            <person name="Hosoyama A."/>
            <person name="Uohara A."/>
            <person name="Ohji S."/>
            <person name="Ichikawa N."/>
        </authorList>
    </citation>
    <scope>NUCLEOTIDE SEQUENCE [LARGE SCALE GENOMIC DNA]</scope>
    <source>
        <strain evidence="1 2">NBRC 102082</strain>
    </source>
</reference>
<accession>A0A4Y3HVF5</accession>
<sequence length="44" mass="5097">MGNDLGALIIGQQSAIRMMEQKFDGKIERRKPSMFKKLMKKLTK</sequence>
<proteinExistence type="predicted"/>
<keyword evidence="2" id="KW-1185">Reference proteome</keyword>
<comment type="caution">
    <text evidence="1">The sequence shown here is derived from an EMBL/GenBank/DDBJ whole genome shotgun (WGS) entry which is preliminary data.</text>
</comment>
<dbReference type="AlphaFoldDB" id="A0A4Y3HVF5"/>
<protein>
    <submittedName>
        <fullName evidence="1">Uncharacterized protein</fullName>
    </submittedName>
</protein>
<evidence type="ECO:0000313" key="1">
    <source>
        <dbReference type="EMBL" id="GEA50720.1"/>
    </source>
</evidence>
<dbReference type="EMBL" id="BJLF01000006">
    <property type="protein sequence ID" value="GEA50720.1"/>
    <property type="molecule type" value="Genomic_DNA"/>
</dbReference>
<gene>
    <name evidence="1" type="ORF">VIN01S_15240</name>
</gene>
<dbReference type="RefSeq" id="WP_280176873.1">
    <property type="nucleotide sequence ID" value="NZ_BJLF01000006.1"/>
</dbReference>
<name>A0A4Y3HVF5_9VIBR</name>